<reference evidence="1 2" key="1">
    <citation type="submission" date="2016-06" db="EMBL/GenBank/DDBJ databases">
        <authorList>
            <person name="Kjaerup R.B."/>
            <person name="Dalgaard T.S."/>
            <person name="Juul-Madsen H.R."/>
        </authorList>
    </citation>
    <scope>NUCLEOTIDE SEQUENCE [LARGE SCALE GENOMIC DNA]</scope>
    <source>
        <strain evidence="1 2">1S159</strain>
    </source>
</reference>
<dbReference type="GO" id="GO:0016020">
    <property type="term" value="C:membrane"/>
    <property type="evidence" value="ECO:0007669"/>
    <property type="project" value="GOC"/>
</dbReference>
<proteinExistence type="predicted"/>
<dbReference type="GO" id="GO:0051999">
    <property type="term" value="P:mannosyl-inositol phosphorylceramide biosynthetic process"/>
    <property type="evidence" value="ECO:0007669"/>
    <property type="project" value="TreeGrafter"/>
</dbReference>
<dbReference type="PANTHER" id="PTHR32385">
    <property type="entry name" value="MANNOSYL PHOSPHORYLINOSITOL CERAMIDE SYNTHASE"/>
    <property type="match status" value="1"/>
</dbReference>
<comment type="caution">
    <text evidence="1">The sequence shown here is derived from an EMBL/GenBank/DDBJ whole genome shotgun (WGS) entry which is preliminary data.</text>
</comment>
<protein>
    <recommendedName>
        <fullName evidence="3">Mannosyltransferase</fullName>
    </recommendedName>
</protein>
<dbReference type="SUPFAM" id="SSF53448">
    <property type="entry name" value="Nucleotide-diphospho-sugar transferases"/>
    <property type="match status" value="1"/>
</dbReference>
<dbReference type="STRING" id="688.A6E04_01890"/>
<dbReference type="InterPro" id="IPR029044">
    <property type="entry name" value="Nucleotide-diphossugar_trans"/>
</dbReference>
<evidence type="ECO:0008006" key="3">
    <source>
        <dbReference type="Google" id="ProtNLM"/>
    </source>
</evidence>
<dbReference type="Proteomes" id="UP000093523">
    <property type="component" value="Unassembled WGS sequence"/>
</dbReference>
<name>A0A1B9NVJ1_ALILO</name>
<dbReference type="InterPro" id="IPR051706">
    <property type="entry name" value="Glycosyltransferase_domain"/>
</dbReference>
<evidence type="ECO:0000313" key="1">
    <source>
        <dbReference type="EMBL" id="OCH18599.1"/>
    </source>
</evidence>
<dbReference type="InterPro" id="IPR008441">
    <property type="entry name" value="AfumC-like_glycosyl_Trfase"/>
</dbReference>
<accession>A0A1B9NVJ1</accession>
<dbReference type="GO" id="GO:0000030">
    <property type="term" value="F:mannosyltransferase activity"/>
    <property type="evidence" value="ECO:0007669"/>
    <property type="project" value="TreeGrafter"/>
</dbReference>
<sequence>MEEAKIALDVLLSPTESKSNLTEIPKIIWMFWDSGFDNAPEVVKLSVKSWQKMNPDYEVKLLTDESLKELLGFDFNAIFQLSSVHCLPAIKADLIRLYLLSKYGGIWADATTFCLKPLSKWLDTANKCCNLLTFKHKNNPSRPVEVWFIASPRSASVINNTLIQLVSYIFAEREYTLFISGKVSLLNKVFIDYNAPQDVKTMERAELLGFMPYFSTGYSIYSSMESINPIELNEYLNSCDRNASQNRYALTNDTFEVYQHALVSKQTYINSYLSSDVYKSRRDFLLNKLNA</sequence>
<organism evidence="1 2">
    <name type="scientific">Aliivibrio logei</name>
    <name type="common">Vibrio logei</name>
    <dbReference type="NCBI Taxonomy" id="688"/>
    <lineage>
        <taxon>Bacteria</taxon>
        <taxon>Pseudomonadati</taxon>
        <taxon>Pseudomonadota</taxon>
        <taxon>Gammaproteobacteria</taxon>
        <taxon>Vibrionales</taxon>
        <taxon>Vibrionaceae</taxon>
        <taxon>Aliivibrio</taxon>
    </lineage>
</organism>
<dbReference type="Pfam" id="PF05704">
    <property type="entry name" value="Caps_synth"/>
    <property type="match status" value="1"/>
</dbReference>
<dbReference type="Gene3D" id="3.90.550.20">
    <property type="match status" value="1"/>
</dbReference>
<dbReference type="EMBL" id="MAJU01000024">
    <property type="protein sequence ID" value="OCH18599.1"/>
    <property type="molecule type" value="Genomic_DNA"/>
</dbReference>
<evidence type="ECO:0000313" key="2">
    <source>
        <dbReference type="Proteomes" id="UP000093523"/>
    </source>
</evidence>
<dbReference type="AlphaFoldDB" id="A0A1B9NVJ1"/>
<dbReference type="PANTHER" id="PTHR32385:SF15">
    <property type="entry name" value="INOSITOL PHOSPHOCERAMIDE MANNOSYLTRANSFERASE 1"/>
    <property type="match status" value="1"/>
</dbReference>
<gene>
    <name evidence="1" type="ORF">A6E04_01890</name>
</gene>